<dbReference type="InterPro" id="IPR029064">
    <property type="entry name" value="Ribosomal_eL30-like_sf"/>
</dbReference>
<proteinExistence type="predicted"/>
<dbReference type="Proteomes" id="UP001163823">
    <property type="component" value="Unassembled WGS sequence"/>
</dbReference>
<evidence type="ECO:0000313" key="2">
    <source>
        <dbReference type="EMBL" id="KAJ7942517.1"/>
    </source>
</evidence>
<dbReference type="KEGG" id="qsa:O6P43_034448"/>
<organism evidence="2 3">
    <name type="scientific">Quillaja saponaria</name>
    <name type="common">Soap bark tree</name>
    <dbReference type="NCBI Taxonomy" id="32244"/>
    <lineage>
        <taxon>Eukaryota</taxon>
        <taxon>Viridiplantae</taxon>
        <taxon>Streptophyta</taxon>
        <taxon>Embryophyta</taxon>
        <taxon>Tracheophyta</taxon>
        <taxon>Spermatophyta</taxon>
        <taxon>Magnoliopsida</taxon>
        <taxon>eudicotyledons</taxon>
        <taxon>Gunneridae</taxon>
        <taxon>Pentapetalae</taxon>
        <taxon>rosids</taxon>
        <taxon>fabids</taxon>
        <taxon>Fabales</taxon>
        <taxon>Quillajaceae</taxon>
        <taxon>Quillaja</taxon>
    </lineage>
</organism>
<sequence length="189" mass="21264">MVGLEVLHSVIQNVFEASSLPAVPTVTTEDVDGIKYLTGFLISFDVDITMMTKEKIKSTQPGTQIFIEDMSRRRSIQKKEARWNKSAKPNAYPRGGQKLNKKLMFLIEQATYDKNLTEGVHEEAEIVIMAADAEHEEIRALQRLAKKRQVLFVFVPKREALRRACGFPSATACSVGKPTKEQLLLNSLI</sequence>
<evidence type="ECO:0000313" key="3">
    <source>
        <dbReference type="Proteomes" id="UP001163823"/>
    </source>
</evidence>
<gene>
    <name evidence="2" type="ORF">O6P43_034448</name>
</gene>
<protein>
    <submittedName>
        <fullName evidence="2">NHP2 1</fullName>
    </submittedName>
</protein>
<dbReference type="AlphaFoldDB" id="A0AAD7KMW1"/>
<feature type="domain" description="Ribosomal protein eL8/eL30/eS12/Gadd45" evidence="1">
    <location>
        <begin position="122"/>
        <end position="175"/>
    </location>
</feature>
<comment type="caution">
    <text evidence="2">The sequence shown here is derived from an EMBL/GenBank/DDBJ whole genome shotgun (WGS) entry which is preliminary data.</text>
</comment>
<keyword evidence="3" id="KW-1185">Reference proteome</keyword>
<dbReference type="InterPro" id="IPR004038">
    <property type="entry name" value="Ribosomal_eL8/eL30/eS12/Gad45"/>
</dbReference>
<evidence type="ECO:0000259" key="1">
    <source>
        <dbReference type="Pfam" id="PF01248"/>
    </source>
</evidence>
<dbReference type="Pfam" id="PF01248">
    <property type="entry name" value="Ribosomal_L7Ae"/>
    <property type="match status" value="1"/>
</dbReference>
<reference evidence="2" key="1">
    <citation type="journal article" date="2023" name="Science">
        <title>Elucidation of the pathway for biosynthesis of saponin adjuvants from the soapbark tree.</title>
        <authorList>
            <person name="Reed J."/>
            <person name="Orme A."/>
            <person name="El-Demerdash A."/>
            <person name="Owen C."/>
            <person name="Martin L.B.B."/>
            <person name="Misra R.C."/>
            <person name="Kikuchi S."/>
            <person name="Rejzek M."/>
            <person name="Martin A.C."/>
            <person name="Harkess A."/>
            <person name="Leebens-Mack J."/>
            <person name="Louveau T."/>
            <person name="Stephenson M.J."/>
            <person name="Osbourn A."/>
        </authorList>
    </citation>
    <scope>NUCLEOTIDE SEQUENCE</scope>
    <source>
        <strain evidence="2">S10</strain>
    </source>
</reference>
<dbReference type="EMBL" id="JARAOO010000030">
    <property type="protein sequence ID" value="KAJ7942517.1"/>
    <property type="molecule type" value="Genomic_DNA"/>
</dbReference>
<name>A0AAD7KMW1_QUISA</name>
<feature type="non-terminal residue" evidence="2">
    <location>
        <position position="1"/>
    </location>
</feature>
<accession>A0AAD7KMW1</accession>
<dbReference type="SUPFAM" id="SSF55315">
    <property type="entry name" value="L30e-like"/>
    <property type="match status" value="1"/>
</dbReference>
<dbReference type="Gene3D" id="3.30.1330.30">
    <property type="match status" value="1"/>
</dbReference>